<proteinExistence type="inferred from homology"/>
<evidence type="ECO:0000256" key="15">
    <source>
        <dbReference type="SAM" id="Phobius"/>
    </source>
</evidence>
<evidence type="ECO:0000256" key="12">
    <source>
        <dbReference type="ARBA" id="ARBA00023136"/>
    </source>
</evidence>
<comment type="caution">
    <text evidence="16">The sequence shown here is derived from an EMBL/GenBank/DDBJ whole genome shotgun (WGS) entry which is preliminary data.</text>
</comment>
<feature type="transmembrane region" description="Helical" evidence="15">
    <location>
        <begin position="20"/>
        <end position="50"/>
    </location>
</feature>
<evidence type="ECO:0000256" key="14">
    <source>
        <dbReference type="ARBA" id="ARBA00045720"/>
    </source>
</evidence>
<evidence type="ECO:0000256" key="11">
    <source>
        <dbReference type="ARBA" id="ARBA00022989"/>
    </source>
</evidence>
<feature type="transmembrane region" description="Helical" evidence="15">
    <location>
        <begin position="104"/>
        <end position="123"/>
    </location>
</feature>
<dbReference type="InterPro" id="IPR003457">
    <property type="entry name" value="Transprt_MerT"/>
</dbReference>
<protein>
    <recommendedName>
        <fullName evidence="3">Mercuric transport protein MerT</fullName>
    </recommendedName>
    <alternativeName>
        <fullName evidence="13">Mercury ion transport protein</fullName>
    </alternativeName>
</protein>
<dbReference type="Proteomes" id="UP000261828">
    <property type="component" value="Unassembled WGS sequence"/>
</dbReference>
<dbReference type="Pfam" id="PF02411">
    <property type="entry name" value="MerT"/>
    <property type="match status" value="1"/>
</dbReference>
<gene>
    <name evidence="16" type="ORF">DX873_07085</name>
</gene>
<evidence type="ECO:0000256" key="7">
    <source>
        <dbReference type="ARBA" id="ARBA00022519"/>
    </source>
</evidence>
<keyword evidence="8 15" id="KW-0812">Transmembrane</keyword>
<keyword evidence="6" id="KW-1003">Cell membrane</keyword>
<keyword evidence="4" id="KW-0813">Transport</keyword>
<evidence type="ECO:0000256" key="2">
    <source>
        <dbReference type="ARBA" id="ARBA00008224"/>
    </source>
</evidence>
<dbReference type="OrthoDB" id="1438424at2"/>
<dbReference type="AlphaFoldDB" id="A0A371JVR1"/>
<comment type="similarity">
    <text evidence="2">Belongs to the MerT family.</text>
</comment>
<comment type="subcellular location">
    <subcellularLocation>
        <location evidence="1">Cell inner membrane</location>
        <topology evidence="1">Multi-pass membrane protein</topology>
    </subcellularLocation>
</comment>
<dbReference type="GO" id="GO:0015097">
    <property type="term" value="F:mercury ion transmembrane transporter activity"/>
    <property type="evidence" value="ECO:0007669"/>
    <property type="project" value="InterPro"/>
</dbReference>
<evidence type="ECO:0000256" key="8">
    <source>
        <dbReference type="ARBA" id="ARBA00022692"/>
    </source>
</evidence>
<comment type="function">
    <text evidence="14">Involved in mercury resistance. Probably transfers a mercuric ion from the periplasmic Hg(2+)-binding protein MerP to the cytoplasmic mercuric reductase MerA.</text>
</comment>
<dbReference type="GO" id="GO:0005886">
    <property type="term" value="C:plasma membrane"/>
    <property type="evidence" value="ECO:0007669"/>
    <property type="project" value="UniProtKB-SubCell"/>
</dbReference>
<feature type="transmembrane region" description="Helical" evidence="15">
    <location>
        <begin position="56"/>
        <end position="75"/>
    </location>
</feature>
<reference evidence="16 17" key="1">
    <citation type="submission" date="2018-08" db="EMBL/GenBank/DDBJ databases">
        <title>Muricauda nanhaiensis sp. nov., isolated from seawater of the South China Sea.</title>
        <authorList>
            <person name="Dang Y."/>
        </authorList>
    </citation>
    <scope>NUCLEOTIDE SEQUENCE [LARGE SCALE GENOMIC DNA]</scope>
    <source>
        <strain evidence="16 17">SM1704</strain>
    </source>
</reference>
<evidence type="ECO:0000256" key="4">
    <source>
        <dbReference type="ARBA" id="ARBA00022448"/>
    </source>
</evidence>
<evidence type="ECO:0000313" key="16">
    <source>
        <dbReference type="EMBL" id="RDY61901.1"/>
    </source>
</evidence>
<evidence type="ECO:0000256" key="13">
    <source>
        <dbReference type="ARBA" id="ARBA00030934"/>
    </source>
</evidence>
<evidence type="ECO:0000313" key="17">
    <source>
        <dbReference type="Proteomes" id="UP000261828"/>
    </source>
</evidence>
<keyword evidence="11 15" id="KW-1133">Transmembrane helix</keyword>
<name>A0A371JVR1_9FLAO</name>
<evidence type="ECO:0000256" key="3">
    <source>
        <dbReference type="ARBA" id="ARBA00017053"/>
    </source>
</evidence>
<keyword evidence="5" id="KW-0475">Mercuric resistance</keyword>
<dbReference type="GO" id="GO:0046872">
    <property type="term" value="F:metal ion binding"/>
    <property type="evidence" value="ECO:0007669"/>
    <property type="project" value="UniProtKB-KW"/>
</dbReference>
<evidence type="ECO:0000256" key="1">
    <source>
        <dbReference type="ARBA" id="ARBA00004429"/>
    </source>
</evidence>
<evidence type="ECO:0000256" key="10">
    <source>
        <dbReference type="ARBA" id="ARBA00022914"/>
    </source>
</evidence>
<dbReference type="Gene3D" id="1.10.287.910">
    <property type="entry name" value="bacterial mercury transporter, merf"/>
    <property type="match status" value="1"/>
</dbReference>
<keyword evidence="12 15" id="KW-0472">Membrane</keyword>
<evidence type="ECO:0000256" key="6">
    <source>
        <dbReference type="ARBA" id="ARBA00022475"/>
    </source>
</evidence>
<sequence>MVHRTNQNRIDFMKTISKMVLGSSLVAALLPLMCCFLPALLSVGAGLGFLGGSFEWVHPAQPFLTTFSVGALGFAHFKNFKSSKKCSGGESCQNDKSKRTINTWFMWTFTLLILALMILNYWYEL</sequence>
<keyword evidence="10" id="KW-0476">Mercury</keyword>
<accession>A0A371JVR1</accession>
<evidence type="ECO:0000256" key="5">
    <source>
        <dbReference type="ARBA" id="ARBA00022466"/>
    </source>
</evidence>
<keyword evidence="7" id="KW-0997">Cell inner membrane</keyword>
<evidence type="ECO:0000256" key="9">
    <source>
        <dbReference type="ARBA" id="ARBA00022723"/>
    </source>
</evidence>
<keyword evidence="17" id="KW-1185">Reference proteome</keyword>
<organism evidence="16 17">
    <name type="scientific">Flagellimonas nanhaiensis</name>
    <dbReference type="NCBI Taxonomy" id="2292706"/>
    <lineage>
        <taxon>Bacteria</taxon>
        <taxon>Pseudomonadati</taxon>
        <taxon>Bacteroidota</taxon>
        <taxon>Flavobacteriia</taxon>
        <taxon>Flavobacteriales</taxon>
        <taxon>Flavobacteriaceae</taxon>
        <taxon>Flagellimonas</taxon>
    </lineage>
</organism>
<keyword evidence="9" id="KW-0479">Metal-binding</keyword>
<dbReference type="EMBL" id="QTJX01000001">
    <property type="protein sequence ID" value="RDY61901.1"/>
    <property type="molecule type" value="Genomic_DNA"/>
</dbReference>